<accession>A0A0C2W9Y8</accession>
<feature type="non-terminal residue" evidence="4">
    <location>
        <position position="2061"/>
    </location>
</feature>
<dbReference type="Proteomes" id="UP000054097">
    <property type="component" value="Unassembled WGS sequence"/>
</dbReference>
<feature type="domain" description="C3H1-type" evidence="3">
    <location>
        <begin position="55"/>
        <end position="83"/>
    </location>
</feature>
<keyword evidence="1" id="KW-0862">Zinc</keyword>
<gene>
    <name evidence="4" type="ORF">M408DRAFT_264970</name>
</gene>
<evidence type="ECO:0000256" key="2">
    <source>
        <dbReference type="SAM" id="MobiDB-lite"/>
    </source>
</evidence>
<dbReference type="OrthoDB" id="2423195at2759"/>
<proteinExistence type="predicted"/>
<dbReference type="HOGENOM" id="CLU_001490_4_0_1"/>
<feature type="zinc finger region" description="C3H1-type" evidence="1">
    <location>
        <begin position="55"/>
        <end position="83"/>
    </location>
</feature>
<dbReference type="PANTHER" id="PTHR10887:SF445">
    <property type="entry name" value="NFX1-TYPE ZINC FINGER-CONTAINING PROTEIN 1"/>
    <property type="match status" value="1"/>
</dbReference>
<dbReference type="PANTHER" id="PTHR10887">
    <property type="entry name" value="DNA2/NAM7 HELICASE FAMILY"/>
    <property type="match status" value="1"/>
</dbReference>
<dbReference type="InterPro" id="IPR041679">
    <property type="entry name" value="DNA2/NAM7-like_C"/>
</dbReference>
<dbReference type="GO" id="GO:0008270">
    <property type="term" value="F:zinc ion binding"/>
    <property type="evidence" value="ECO:0007669"/>
    <property type="project" value="UniProtKB-KW"/>
</dbReference>
<keyword evidence="1" id="KW-0479">Metal-binding</keyword>
<keyword evidence="5" id="KW-1185">Reference proteome</keyword>
<dbReference type="GO" id="GO:0031380">
    <property type="term" value="C:nuclear RNA-directed RNA polymerase complex"/>
    <property type="evidence" value="ECO:0007669"/>
    <property type="project" value="TreeGrafter"/>
</dbReference>
<dbReference type="InterPro" id="IPR047187">
    <property type="entry name" value="SF1_C_Upf1"/>
</dbReference>
<dbReference type="CDD" id="cd06008">
    <property type="entry name" value="NF-X1-zinc-finger"/>
    <property type="match status" value="1"/>
</dbReference>
<dbReference type="GO" id="GO:0031048">
    <property type="term" value="P:regulatory ncRNA-mediated heterochromatin formation"/>
    <property type="evidence" value="ECO:0007669"/>
    <property type="project" value="TreeGrafter"/>
</dbReference>
<dbReference type="Pfam" id="PF13087">
    <property type="entry name" value="AAA_12"/>
    <property type="match status" value="1"/>
</dbReference>
<dbReference type="Gene3D" id="3.40.50.300">
    <property type="entry name" value="P-loop containing nucleotide triphosphate hydrolases"/>
    <property type="match status" value="3"/>
</dbReference>
<evidence type="ECO:0000259" key="3">
    <source>
        <dbReference type="PROSITE" id="PS50103"/>
    </source>
</evidence>
<protein>
    <recommendedName>
        <fullName evidence="3">C3H1-type domain-containing protein</fullName>
    </recommendedName>
</protein>
<dbReference type="EMBL" id="KN824340">
    <property type="protein sequence ID" value="KIM23243.1"/>
    <property type="molecule type" value="Genomic_DNA"/>
</dbReference>
<organism evidence="4 5">
    <name type="scientific">Serendipita vermifera MAFF 305830</name>
    <dbReference type="NCBI Taxonomy" id="933852"/>
    <lineage>
        <taxon>Eukaryota</taxon>
        <taxon>Fungi</taxon>
        <taxon>Dikarya</taxon>
        <taxon>Basidiomycota</taxon>
        <taxon>Agaricomycotina</taxon>
        <taxon>Agaricomycetes</taxon>
        <taxon>Sebacinales</taxon>
        <taxon>Serendipitaceae</taxon>
        <taxon>Serendipita</taxon>
    </lineage>
</organism>
<keyword evidence="1" id="KW-0863">Zinc-finger</keyword>
<dbReference type="InterPro" id="IPR027417">
    <property type="entry name" value="P-loop_NTPase"/>
</dbReference>
<dbReference type="InterPro" id="IPR045055">
    <property type="entry name" value="DNA2/NAM7-like"/>
</dbReference>
<evidence type="ECO:0000313" key="5">
    <source>
        <dbReference type="Proteomes" id="UP000054097"/>
    </source>
</evidence>
<name>A0A0C2W9Y8_SERVB</name>
<dbReference type="PROSITE" id="PS50103">
    <property type="entry name" value="ZF_C3H1"/>
    <property type="match status" value="1"/>
</dbReference>
<feature type="region of interest" description="Disordered" evidence="2">
    <location>
        <begin position="24"/>
        <end position="51"/>
    </location>
</feature>
<evidence type="ECO:0000313" key="4">
    <source>
        <dbReference type="EMBL" id="KIM23243.1"/>
    </source>
</evidence>
<reference evidence="5" key="2">
    <citation type="submission" date="2015-01" db="EMBL/GenBank/DDBJ databases">
        <title>Evolutionary Origins and Diversification of the Mycorrhizal Mutualists.</title>
        <authorList>
            <consortium name="DOE Joint Genome Institute"/>
            <consortium name="Mycorrhizal Genomics Consortium"/>
            <person name="Kohler A."/>
            <person name="Kuo A."/>
            <person name="Nagy L.G."/>
            <person name="Floudas D."/>
            <person name="Copeland A."/>
            <person name="Barry K.W."/>
            <person name="Cichocki N."/>
            <person name="Veneault-Fourrey C."/>
            <person name="LaButti K."/>
            <person name="Lindquist E.A."/>
            <person name="Lipzen A."/>
            <person name="Lundell T."/>
            <person name="Morin E."/>
            <person name="Murat C."/>
            <person name="Riley R."/>
            <person name="Ohm R."/>
            <person name="Sun H."/>
            <person name="Tunlid A."/>
            <person name="Henrissat B."/>
            <person name="Grigoriev I.V."/>
            <person name="Hibbett D.S."/>
            <person name="Martin F."/>
        </authorList>
    </citation>
    <scope>NUCLEOTIDE SEQUENCE [LARGE SCALE GENOMIC DNA]</scope>
    <source>
        <strain evidence="5">MAFF 305830</strain>
    </source>
</reference>
<dbReference type="Pfam" id="PF13086">
    <property type="entry name" value="AAA_11"/>
    <property type="match status" value="1"/>
</dbReference>
<dbReference type="CDD" id="cd18808">
    <property type="entry name" value="SF1_C_Upf1"/>
    <property type="match status" value="1"/>
</dbReference>
<dbReference type="SUPFAM" id="SSF52540">
    <property type="entry name" value="P-loop containing nucleoside triphosphate hydrolases"/>
    <property type="match status" value="1"/>
</dbReference>
<feature type="compositionally biased region" description="Low complexity" evidence="2">
    <location>
        <begin position="24"/>
        <end position="40"/>
    </location>
</feature>
<dbReference type="GO" id="GO:0004386">
    <property type="term" value="F:helicase activity"/>
    <property type="evidence" value="ECO:0007669"/>
    <property type="project" value="InterPro"/>
</dbReference>
<dbReference type="InterPro" id="IPR041677">
    <property type="entry name" value="DNA2/NAM7_AAA_11"/>
</dbReference>
<sequence length="2061" mass="232717">MSTCHYFNSPQGCRRSPCRFLHVQASGSGQPSGPSATPAGRPYLARPNAPPLQLTSPPGTCRYFYNYGNCKIADQCKFRHVEPGQLVHQGHPGGAHGIRAIPMSTMTNDKIIPASEAIQHVVNICAPRTVFTKPFQMANLVRMLVAASSKHESWDDKESQRFLELVTESHGASRIEFILTYPTVLPRPQNQRDAISFTAIYLGCLSYFVTDFVLNSPLHHRVNLLFGILHTKYDRFYETVMTCMSDIVTRRSFEDPPSATASGVVVFNTLILVLIEYLTRYKTACRDHGSLIPLVESINVWFNAWKSGGFTDGWVPESEHVKTYTLDQLQRHITRLSSIVRRESAAIARKGRNGSGDAELGISPEEHYRHHAALVGPLEIQYDPPGQLRELGPRHDNDSEDIRVIEIPPTEQEMISPVSPFLPANIPGAPHHLGTDSMERLLDIQFRLLREELLAPLRMAIQMIITDLRNPSRNTLLQSIMDHRGGRYIAQISQVDSTMVNLYTSVNPLRIATDKRGISVELSMDTPPGSARVKSAGRRAEYWRAVSRKRLMQGGLVGLLWKQANTIQLFFGLISSSAEDLLSSVRQDNESLRLRIKFFEAEVNSKVMEWCQLEDRDRRGYTILMIEAPVMYESIRPFLQALQREPTSFPFAQYLVHQPTHYGGGQPMQVRLPRYTMAHPNFIWDIRCLFNNAPALPPMDPQDPQSIEQARLELKASSRLDDSQADAMVDCLTKEFVLIQGPPGTGKSFTGVEIMRVLLANNAGRILLIAFTNHALDHLLLSVLDAGITKRIVRLGSRSNDERIAQYSLESLERLSTTSTTSQISINRAYGARKRAETELREVLLALQGGPVDNAERITYMENYRPEHYDEILHPPVWIEQLREMEAGWTDAQGRLREEPRSEYDFWLSCTDIHWIQAQITAQETQRQESANQFSALTVEGGESDDEWGDDSMSFSDSDGHIFESEEDTLRNQFLHQAGLMELPRLPSSNRPLDELQEDPMVWLMSDLERDRIHKAWTESTRQHFFDDKRQRFAHLKTRFEEAQVAYDECQSQARLSMLGKVDIIGCTTTGAAKLTNLLTGIRPSIVLVEEAGQVLEAHVLGSLVPSIEHVIMIGDPLQLRPNISNYGLSMDHPRGKAIYKFDQSTMERLDNAGMPMSKLSVQRRMRPEISAIARRTLYKHLEDNERVKSYPDVRGLAQNMFFFHHTHPEGGENEESMSKFNTFEVSMIKGLVQHLLRQGCYTKSGSIVVLCMYLGQLAKIRDEFKDSKISVVLDARDEEELRNRESDEVVSEDEPIIEVAEVKVTDQVLLRTVDNFQGEEADVVLLSLVRNPGEGRPGSIGFLKSPNRVNVALTRARHGLYVFGNGDLLIQKSSMWRQVIQEFKDCDAYGSALPVACHRHKTDVQWVRDAKRLRQISPDGGCLRPCDSRLKCGHTCPSKCHADDEEHRFVRCYQACRRACSKGHPCKRECWVPCGSCDFPLPQLTLDCGHVLYNAPCYLQDDRSTYRCREQVEKRLPDCEHRVVVDCFEDPSEIQCRVLCGELMACCQRLCNSRCCECQHVSALPGTRDEHKRHPCGRIMHCQHPCLQPCEIGHGDVCGTSDCSQACRQSCDHHICPLGCSAPCTPCVMPCPWKCEHHECRVPCGSPCIRLPCDTRCTKTLSCGHPCPSLCGEPCGQQQCRECASPGDLNKVVDLILHLTLDDIDPSSDDLDNITITLKCRHTFTVETLDGVCELAKAYERDATGNVWSRLLLSSETFVKTPCCPTCRAPITARRYGRLTKRGNLDLLERNVATKMARELASLQATFHGIDRAALGTGVQDFAPRSDFVLSDKALQGTQKKRDQYTRPSRKEPVLPVDLLGRHMQSICGLHRVECNRWVTTMKPLLNLYQKVHTLSCQRTAHSSAYEASFSMLYEYELMLARHGPHPPRHPETFALQVAKTKVGMAPPRADTRFQVEAIWMSIDIRVLIAGFAEKLFSNLVEKKVASPAQLLAWANFITFIHNSCFHDASCAAAIARTTSAHRQELLSGLRMFKATWRRTQFSVIIDQSRPEGLTMDERN</sequence>
<dbReference type="InterPro" id="IPR000571">
    <property type="entry name" value="Znf_CCCH"/>
</dbReference>
<evidence type="ECO:0000256" key="1">
    <source>
        <dbReference type="PROSITE-ProRule" id="PRU00723"/>
    </source>
</evidence>
<reference evidence="4 5" key="1">
    <citation type="submission" date="2014-04" db="EMBL/GenBank/DDBJ databases">
        <authorList>
            <consortium name="DOE Joint Genome Institute"/>
            <person name="Kuo A."/>
            <person name="Zuccaro A."/>
            <person name="Kohler A."/>
            <person name="Nagy L.G."/>
            <person name="Floudas D."/>
            <person name="Copeland A."/>
            <person name="Barry K.W."/>
            <person name="Cichocki N."/>
            <person name="Veneault-Fourrey C."/>
            <person name="LaButti K."/>
            <person name="Lindquist E.A."/>
            <person name="Lipzen A."/>
            <person name="Lundell T."/>
            <person name="Morin E."/>
            <person name="Murat C."/>
            <person name="Sun H."/>
            <person name="Tunlid A."/>
            <person name="Henrissat B."/>
            <person name="Grigoriev I.V."/>
            <person name="Hibbett D.S."/>
            <person name="Martin F."/>
            <person name="Nordberg H.P."/>
            <person name="Cantor M.N."/>
            <person name="Hua S.X."/>
        </authorList>
    </citation>
    <scope>NUCLEOTIDE SEQUENCE [LARGE SCALE GENOMIC DNA]</scope>
    <source>
        <strain evidence="4 5">MAFF 305830</strain>
    </source>
</reference>